<dbReference type="Proteomes" id="UP001470230">
    <property type="component" value="Unassembled WGS sequence"/>
</dbReference>
<comment type="caution">
    <text evidence="2">The sequence shown here is derived from an EMBL/GenBank/DDBJ whole genome shotgun (WGS) entry which is preliminary data.</text>
</comment>
<sequence length="251" mass="29653">MTSLDLPGIHKIIGYRFPLSEKVNGSEFDDKYIFVSKFMENGSLENLNKEYLNSNSQQHDKMNPTIRSKIIFGIAAAMKRFRKMKIIYRDLKCQNILLDDKLEPQITDFNYSRNISDATELEQFIGTPICMAPEIILGENYGTPVDVYSYRMLLYAMFTTDWLFSDKKSIRSHQQFRLKIGRGLRPTKPDNIPDQYWDLIQRCWKQEAQERPTFEEIVEILKDDKYALEEYGMKTDLNELHEYQARIDKNE</sequence>
<dbReference type="Pfam" id="PF00069">
    <property type="entry name" value="Pkinase"/>
    <property type="match status" value="1"/>
</dbReference>
<evidence type="ECO:0000313" key="2">
    <source>
        <dbReference type="EMBL" id="KAK8887652.1"/>
    </source>
</evidence>
<protein>
    <recommendedName>
        <fullName evidence="1">Protein kinase domain-containing protein</fullName>
    </recommendedName>
</protein>
<reference evidence="2 3" key="1">
    <citation type="submission" date="2024-04" db="EMBL/GenBank/DDBJ databases">
        <title>Tritrichomonas musculus Genome.</title>
        <authorList>
            <person name="Alves-Ferreira E."/>
            <person name="Grigg M."/>
            <person name="Lorenzi H."/>
            <person name="Galac M."/>
        </authorList>
    </citation>
    <scope>NUCLEOTIDE SEQUENCE [LARGE SCALE GENOMIC DNA]</scope>
    <source>
        <strain evidence="2 3">EAF2021</strain>
    </source>
</reference>
<proteinExistence type="predicted"/>
<dbReference type="PANTHER" id="PTHR45756:SF1">
    <property type="entry name" value="PROTEIN KINASE DOMAIN CONTAINING PROTEIN"/>
    <property type="match status" value="1"/>
</dbReference>
<keyword evidence="3" id="KW-1185">Reference proteome</keyword>
<name>A0ABR2K9Q5_9EUKA</name>
<evidence type="ECO:0000259" key="1">
    <source>
        <dbReference type="PROSITE" id="PS50011"/>
    </source>
</evidence>
<organism evidence="2 3">
    <name type="scientific">Tritrichomonas musculus</name>
    <dbReference type="NCBI Taxonomy" id="1915356"/>
    <lineage>
        <taxon>Eukaryota</taxon>
        <taxon>Metamonada</taxon>
        <taxon>Parabasalia</taxon>
        <taxon>Tritrichomonadida</taxon>
        <taxon>Tritrichomonadidae</taxon>
        <taxon>Tritrichomonas</taxon>
    </lineage>
</organism>
<dbReference type="SMART" id="SM00220">
    <property type="entry name" value="S_TKc"/>
    <property type="match status" value="1"/>
</dbReference>
<dbReference type="Gene3D" id="1.10.510.10">
    <property type="entry name" value="Transferase(Phosphotransferase) domain 1"/>
    <property type="match status" value="1"/>
</dbReference>
<dbReference type="EMBL" id="JAPFFF010000006">
    <property type="protein sequence ID" value="KAK8887652.1"/>
    <property type="molecule type" value="Genomic_DNA"/>
</dbReference>
<dbReference type="PROSITE" id="PS00108">
    <property type="entry name" value="PROTEIN_KINASE_ST"/>
    <property type="match status" value="1"/>
</dbReference>
<accession>A0ABR2K9Q5</accession>
<dbReference type="InterPro" id="IPR008271">
    <property type="entry name" value="Ser/Thr_kinase_AS"/>
</dbReference>
<dbReference type="InterPro" id="IPR053215">
    <property type="entry name" value="TKL_Ser/Thr_kinase"/>
</dbReference>
<dbReference type="PROSITE" id="PS50011">
    <property type="entry name" value="PROTEIN_KINASE_DOM"/>
    <property type="match status" value="1"/>
</dbReference>
<dbReference type="InterPro" id="IPR000719">
    <property type="entry name" value="Prot_kinase_dom"/>
</dbReference>
<dbReference type="InterPro" id="IPR011009">
    <property type="entry name" value="Kinase-like_dom_sf"/>
</dbReference>
<feature type="domain" description="Protein kinase" evidence="1">
    <location>
        <begin position="1"/>
        <end position="227"/>
    </location>
</feature>
<dbReference type="SUPFAM" id="SSF56112">
    <property type="entry name" value="Protein kinase-like (PK-like)"/>
    <property type="match status" value="1"/>
</dbReference>
<evidence type="ECO:0000313" key="3">
    <source>
        <dbReference type="Proteomes" id="UP001470230"/>
    </source>
</evidence>
<gene>
    <name evidence="2" type="ORF">M9Y10_038705</name>
</gene>
<dbReference type="PANTHER" id="PTHR45756">
    <property type="entry name" value="PALMITOYLTRANSFERASE"/>
    <property type="match status" value="1"/>
</dbReference>